<protein>
    <submittedName>
        <fullName evidence="2">Uncharacterized protein</fullName>
    </submittedName>
</protein>
<evidence type="ECO:0000256" key="1">
    <source>
        <dbReference type="SAM" id="MobiDB-lite"/>
    </source>
</evidence>
<gene>
    <name evidence="2" type="ORF">LIPSTDRAFT_221414</name>
</gene>
<evidence type="ECO:0000313" key="2">
    <source>
        <dbReference type="EMBL" id="ODQ75887.1"/>
    </source>
</evidence>
<reference evidence="2 3" key="1">
    <citation type="journal article" date="2016" name="Proc. Natl. Acad. Sci. U.S.A.">
        <title>Comparative genomics of biotechnologically important yeasts.</title>
        <authorList>
            <person name="Riley R."/>
            <person name="Haridas S."/>
            <person name="Wolfe K.H."/>
            <person name="Lopes M.R."/>
            <person name="Hittinger C.T."/>
            <person name="Goeker M."/>
            <person name="Salamov A.A."/>
            <person name="Wisecaver J.H."/>
            <person name="Long T.M."/>
            <person name="Calvey C.H."/>
            <person name="Aerts A.L."/>
            <person name="Barry K.W."/>
            <person name="Choi C."/>
            <person name="Clum A."/>
            <person name="Coughlan A.Y."/>
            <person name="Deshpande S."/>
            <person name="Douglass A.P."/>
            <person name="Hanson S.J."/>
            <person name="Klenk H.-P."/>
            <person name="LaButti K.M."/>
            <person name="Lapidus A."/>
            <person name="Lindquist E.A."/>
            <person name="Lipzen A.M."/>
            <person name="Meier-Kolthoff J.P."/>
            <person name="Ohm R.A."/>
            <person name="Otillar R.P."/>
            <person name="Pangilinan J.L."/>
            <person name="Peng Y."/>
            <person name="Rokas A."/>
            <person name="Rosa C.A."/>
            <person name="Scheuner C."/>
            <person name="Sibirny A.A."/>
            <person name="Slot J.C."/>
            <person name="Stielow J.B."/>
            <person name="Sun H."/>
            <person name="Kurtzman C.P."/>
            <person name="Blackwell M."/>
            <person name="Grigoriev I.V."/>
            <person name="Jeffries T.W."/>
        </authorList>
    </citation>
    <scope>NUCLEOTIDE SEQUENCE [LARGE SCALE GENOMIC DNA]</scope>
    <source>
        <strain evidence="2 3">NRRL Y-11557</strain>
    </source>
</reference>
<organism evidence="2 3">
    <name type="scientific">Lipomyces starkeyi NRRL Y-11557</name>
    <dbReference type="NCBI Taxonomy" id="675824"/>
    <lineage>
        <taxon>Eukaryota</taxon>
        <taxon>Fungi</taxon>
        <taxon>Dikarya</taxon>
        <taxon>Ascomycota</taxon>
        <taxon>Saccharomycotina</taxon>
        <taxon>Lipomycetes</taxon>
        <taxon>Lipomycetales</taxon>
        <taxon>Lipomycetaceae</taxon>
        <taxon>Lipomyces</taxon>
    </lineage>
</organism>
<feature type="region of interest" description="Disordered" evidence="1">
    <location>
        <begin position="1"/>
        <end position="31"/>
    </location>
</feature>
<dbReference type="EMBL" id="KV454290">
    <property type="protein sequence ID" value="ODQ75887.1"/>
    <property type="molecule type" value="Genomic_DNA"/>
</dbReference>
<proteinExistence type="predicted"/>
<accession>A0A1E3QFW1</accession>
<evidence type="ECO:0000313" key="3">
    <source>
        <dbReference type="Proteomes" id="UP000094385"/>
    </source>
</evidence>
<dbReference type="Proteomes" id="UP000094385">
    <property type="component" value="Unassembled WGS sequence"/>
</dbReference>
<keyword evidence="3" id="KW-1185">Reference proteome</keyword>
<name>A0A1E3QFW1_LIPST</name>
<dbReference type="AlphaFoldDB" id="A0A1E3QFW1"/>
<sequence>MLVRIGRSEDTDSDSDKSADDEDAASKRDTARRDWDCWCWLDRETAELDRNGDGLRDRSVARAVTGEGSSESSGVLEESVTLRTDDAIARNFGT</sequence>